<sequence length="150" mass="16669">MEGSEVLLTYETEHFAPSAYEVDATTTEDKDKDEDVYKSRDADGNADEKATTKSLSVLCAHLNHIRLALMNLRDHELKKLLEEGELGGELGLNEFATPQDQYSLTLPPVDLCVAINENMKFAYDTPSRTDTIGALVFNHSYQALEATLSQ</sequence>
<dbReference type="Proteomes" id="UP000582016">
    <property type="component" value="Unassembled WGS sequence"/>
</dbReference>
<evidence type="ECO:0000313" key="2">
    <source>
        <dbReference type="EMBL" id="KAF5529041.1"/>
    </source>
</evidence>
<comment type="caution">
    <text evidence="2">The sequence shown here is derived from an EMBL/GenBank/DDBJ whole genome shotgun (WGS) entry which is preliminary data.</text>
</comment>
<name>A0A8H5MH05_9HYPO</name>
<evidence type="ECO:0000313" key="3">
    <source>
        <dbReference type="Proteomes" id="UP000582016"/>
    </source>
</evidence>
<reference evidence="2 3" key="1">
    <citation type="submission" date="2020-05" db="EMBL/GenBank/DDBJ databases">
        <title>Identification and distribution of gene clusters putatively required for synthesis of sphingolipid metabolism inhibitors in phylogenetically diverse species of the filamentous fungus Fusarium.</title>
        <authorList>
            <person name="Kim H.-S."/>
            <person name="Busman M."/>
            <person name="Brown D.W."/>
            <person name="Divon H."/>
            <person name="Uhlig S."/>
            <person name="Proctor R.H."/>
        </authorList>
    </citation>
    <scope>NUCLEOTIDE SEQUENCE [LARGE SCALE GENOMIC DNA]</scope>
    <source>
        <strain evidence="2 3">NRRL 13617</strain>
    </source>
</reference>
<keyword evidence="3" id="KW-1185">Reference proteome</keyword>
<proteinExistence type="predicted"/>
<accession>A0A8H5MH05</accession>
<feature type="region of interest" description="Disordered" evidence="1">
    <location>
        <begin position="19"/>
        <end position="49"/>
    </location>
</feature>
<organism evidence="2 3">
    <name type="scientific">Fusarium phyllophilum</name>
    <dbReference type="NCBI Taxonomy" id="47803"/>
    <lineage>
        <taxon>Eukaryota</taxon>
        <taxon>Fungi</taxon>
        <taxon>Dikarya</taxon>
        <taxon>Ascomycota</taxon>
        <taxon>Pezizomycotina</taxon>
        <taxon>Sordariomycetes</taxon>
        <taxon>Hypocreomycetidae</taxon>
        <taxon>Hypocreales</taxon>
        <taxon>Nectriaceae</taxon>
        <taxon>Fusarium</taxon>
        <taxon>Fusarium fujikuroi species complex</taxon>
    </lineage>
</organism>
<protein>
    <submittedName>
        <fullName evidence="2">Uncharacterized protein</fullName>
    </submittedName>
</protein>
<dbReference type="EMBL" id="JAAOAQ010001364">
    <property type="protein sequence ID" value="KAF5529041.1"/>
    <property type="molecule type" value="Genomic_DNA"/>
</dbReference>
<evidence type="ECO:0000256" key="1">
    <source>
        <dbReference type="SAM" id="MobiDB-lite"/>
    </source>
</evidence>
<gene>
    <name evidence="2" type="ORF">FPHYL_14280</name>
</gene>
<feature type="compositionally biased region" description="Basic and acidic residues" evidence="1">
    <location>
        <begin position="27"/>
        <end position="49"/>
    </location>
</feature>
<dbReference type="AlphaFoldDB" id="A0A8H5MH05"/>